<dbReference type="EMBL" id="HAEE01008023">
    <property type="protein sequence ID" value="SBR28073.1"/>
    <property type="molecule type" value="Transcribed_RNA"/>
</dbReference>
<name>A0A1A8K6S4_NOTKU</name>
<dbReference type="AlphaFoldDB" id="A0A1A8K6S4"/>
<feature type="region of interest" description="Disordered" evidence="1">
    <location>
        <begin position="30"/>
        <end position="63"/>
    </location>
</feature>
<organism evidence="2">
    <name type="scientific">Nothobranchius kuhntae</name>
    <name type="common">Beira killifish</name>
    <dbReference type="NCBI Taxonomy" id="321403"/>
    <lineage>
        <taxon>Eukaryota</taxon>
        <taxon>Metazoa</taxon>
        <taxon>Chordata</taxon>
        <taxon>Craniata</taxon>
        <taxon>Vertebrata</taxon>
        <taxon>Euteleostomi</taxon>
        <taxon>Actinopterygii</taxon>
        <taxon>Neopterygii</taxon>
        <taxon>Teleostei</taxon>
        <taxon>Neoteleostei</taxon>
        <taxon>Acanthomorphata</taxon>
        <taxon>Ovalentaria</taxon>
        <taxon>Atherinomorphae</taxon>
        <taxon>Cyprinodontiformes</taxon>
        <taxon>Nothobranchiidae</taxon>
        <taxon>Nothobranchius</taxon>
    </lineage>
</organism>
<reference evidence="2" key="1">
    <citation type="submission" date="2016-05" db="EMBL/GenBank/DDBJ databases">
        <authorList>
            <person name="Lavstsen T."/>
            <person name="Jespersen J.S."/>
        </authorList>
    </citation>
    <scope>NUCLEOTIDE SEQUENCE</scope>
    <source>
        <tissue evidence="2">Brain</tissue>
    </source>
</reference>
<proteinExistence type="predicted"/>
<gene>
    <name evidence="2" type="primary">Nfu_g_1_021985</name>
</gene>
<evidence type="ECO:0000313" key="2">
    <source>
        <dbReference type="EMBL" id="SBR28073.1"/>
    </source>
</evidence>
<accession>A0A1A8K6S4</accession>
<sequence length="63" mass="7050">MIKQKMMELGLPEQMWDMYLTAESAEVGMPPEPLVNGHKPSTGTPYVFEEMDGAPEQQGEAYC</sequence>
<protein>
    <submittedName>
        <fullName evidence="2">Uncharacterized protein</fullName>
    </submittedName>
</protein>
<evidence type="ECO:0000256" key="1">
    <source>
        <dbReference type="SAM" id="MobiDB-lite"/>
    </source>
</evidence>
<reference evidence="2" key="2">
    <citation type="submission" date="2016-06" db="EMBL/GenBank/DDBJ databases">
        <title>The genome of a short-lived fish provides insights into sex chromosome evolution and the genetic control of aging.</title>
        <authorList>
            <person name="Reichwald K."/>
            <person name="Felder M."/>
            <person name="Petzold A."/>
            <person name="Koch P."/>
            <person name="Groth M."/>
            <person name="Platzer M."/>
        </authorList>
    </citation>
    <scope>NUCLEOTIDE SEQUENCE</scope>
    <source>
        <tissue evidence="2">Brain</tissue>
    </source>
</reference>